<keyword evidence="2" id="KW-1185">Reference proteome</keyword>
<sequence length="429" mass="49288">MIVSMRSLRRSICRLVLAGLRLLLLVDFYHIAYSYSPSKRVPPILSPRLSLVPRIFIASIHWNNEAILRSHWNKAVLDLVRYFGAENIYVCKLESGGLDNSKAALRELETKLERLGVQKFIELDPTTHQDEIEHVPSPGEPGWIWTRRGGKELRRIPYLSRIRNRAIQKMDQLAKDKKKPLRFDKVLWLNDVVFTTEDVLTLLQTRDGEYAAACSLDFAKPPLYYDTFALRDSGGTKPVTQKWPYFNSYSSRHALVSNKPIPVRSCWNGMTVFDAAPFYDKGYTSRPLRFRGIPDSLAAYHLEGSECCLIHADNPLTPQKGVWMNPNVRVGYNAIAYDTVNPPTPYWIGTWGRVWGLWDNRFARTTGSLRRALEHFVVGRRLRSWRAEKTVPLGKMRPREEKGVHCLINEMQVLVANGGHMYRSIYGQA</sequence>
<accession>A0A6G1H595</accession>
<name>A0A6G1H595_9PEZI</name>
<dbReference type="PANTHER" id="PTHR34144:SF7">
    <property type="entry name" value="EXPORT PROTEIN (CAP59), PUTATIVE (AFU_ORTHOLOGUE AFUA_7G05020)-RELATED"/>
    <property type="match status" value="1"/>
</dbReference>
<dbReference type="GO" id="GO:0016740">
    <property type="term" value="F:transferase activity"/>
    <property type="evidence" value="ECO:0007669"/>
    <property type="project" value="UniProtKB-KW"/>
</dbReference>
<dbReference type="EMBL" id="ML977149">
    <property type="protein sequence ID" value="KAF1988232.1"/>
    <property type="molecule type" value="Genomic_DNA"/>
</dbReference>
<organism evidence="1 2">
    <name type="scientific">Aulographum hederae CBS 113979</name>
    <dbReference type="NCBI Taxonomy" id="1176131"/>
    <lineage>
        <taxon>Eukaryota</taxon>
        <taxon>Fungi</taxon>
        <taxon>Dikarya</taxon>
        <taxon>Ascomycota</taxon>
        <taxon>Pezizomycotina</taxon>
        <taxon>Dothideomycetes</taxon>
        <taxon>Pleosporomycetidae</taxon>
        <taxon>Aulographales</taxon>
        <taxon>Aulographaceae</taxon>
    </lineage>
</organism>
<protein>
    <submittedName>
        <fullName evidence="1">Glycosyltransferase family 69 protein</fullName>
    </submittedName>
</protein>
<proteinExistence type="predicted"/>
<gene>
    <name evidence="1" type="ORF">K402DRAFT_452945</name>
</gene>
<dbReference type="Pfam" id="PF11735">
    <property type="entry name" value="CAP59_mtransfer"/>
    <property type="match status" value="1"/>
</dbReference>
<evidence type="ECO:0000313" key="1">
    <source>
        <dbReference type="EMBL" id="KAF1988232.1"/>
    </source>
</evidence>
<dbReference type="Proteomes" id="UP000800041">
    <property type="component" value="Unassembled WGS sequence"/>
</dbReference>
<dbReference type="InterPro" id="IPR021047">
    <property type="entry name" value="Mannosyltransferase_CMT1"/>
</dbReference>
<dbReference type="PANTHER" id="PTHR34144">
    <property type="entry name" value="CHROMOSOME 8, WHOLE GENOME SHOTGUN SEQUENCE"/>
    <property type="match status" value="1"/>
</dbReference>
<dbReference type="AlphaFoldDB" id="A0A6G1H595"/>
<keyword evidence="1" id="KW-0808">Transferase</keyword>
<dbReference type="OrthoDB" id="262547at2759"/>
<reference evidence="1" key="1">
    <citation type="journal article" date="2020" name="Stud. Mycol.">
        <title>101 Dothideomycetes genomes: a test case for predicting lifestyles and emergence of pathogens.</title>
        <authorList>
            <person name="Haridas S."/>
            <person name="Albert R."/>
            <person name="Binder M."/>
            <person name="Bloem J."/>
            <person name="Labutti K."/>
            <person name="Salamov A."/>
            <person name="Andreopoulos B."/>
            <person name="Baker S."/>
            <person name="Barry K."/>
            <person name="Bills G."/>
            <person name="Bluhm B."/>
            <person name="Cannon C."/>
            <person name="Castanera R."/>
            <person name="Culley D."/>
            <person name="Daum C."/>
            <person name="Ezra D."/>
            <person name="Gonzalez J."/>
            <person name="Henrissat B."/>
            <person name="Kuo A."/>
            <person name="Liang C."/>
            <person name="Lipzen A."/>
            <person name="Lutzoni F."/>
            <person name="Magnuson J."/>
            <person name="Mondo S."/>
            <person name="Nolan M."/>
            <person name="Ohm R."/>
            <person name="Pangilinan J."/>
            <person name="Park H.-J."/>
            <person name="Ramirez L."/>
            <person name="Alfaro M."/>
            <person name="Sun H."/>
            <person name="Tritt A."/>
            <person name="Yoshinaga Y."/>
            <person name="Zwiers L.-H."/>
            <person name="Turgeon B."/>
            <person name="Goodwin S."/>
            <person name="Spatafora J."/>
            <person name="Crous P."/>
            <person name="Grigoriev I."/>
        </authorList>
    </citation>
    <scope>NUCLEOTIDE SEQUENCE</scope>
    <source>
        <strain evidence="1">CBS 113979</strain>
    </source>
</reference>
<evidence type="ECO:0000313" key="2">
    <source>
        <dbReference type="Proteomes" id="UP000800041"/>
    </source>
</evidence>